<protein>
    <submittedName>
        <fullName evidence="1">Uncharacterized protein</fullName>
    </submittedName>
</protein>
<organism evidence="1 2">
    <name type="scientific">Riccia sorocarpa</name>
    <dbReference type="NCBI Taxonomy" id="122646"/>
    <lineage>
        <taxon>Eukaryota</taxon>
        <taxon>Viridiplantae</taxon>
        <taxon>Streptophyta</taxon>
        <taxon>Embryophyta</taxon>
        <taxon>Marchantiophyta</taxon>
        <taxon>Marchantiopsida</taxon>
        <taxon>Marchantiidae</taxon>
        <taxon>Marchantiales</taxon>
        <taxon>Ricciaceae</taxon>
        <taxon>Riccia</taxon>
    </lineage>
</organism>
<dbReference type="AlphaFoldDB" id="A0ABD3GT19"/>
<reference evidence="1 2" key="1">
    <citation type="submission" date="2024-09" db="EMBL/GenBank/DDBJ databases">
        <title>Chromosome-scale assembly of Riccia sorocarpa.</title>
        <authorList>
            <person name="Paukszto L."/>
        </authorList>
    </citation>
    <scope>NUCLEOTIDE SEQUENCE [LARGE SCALE GENOMIC DNA]</scope>
    <source>
        <strain evidence="1">LP-2024</strain>
        <tissue evidence="1">Aerial parts of the thallus</tissue>
    </source>
</reference>
<comment type="caution">
    <text evidence="1">The sequence shown here is derived from an EMBL/GenBank/DDBJ whole genome shotgun (WGS) entry which is preliminary data.</text>
</comment>
<dbReference type="EMBL" id="JBJQOH010000007">
    <property type="protein sequence ID" value="KAL3680949.1"/>
    <property type="molecule type" value="Genomic_DNA"/>
</dbReference>
<proteinExistence type="predicted"/>
<evidence type="ECO:0000313" key="2">
    <source>
        <dbReference type="Proteomes" id="UP001633002"/>
    </source>
</evidence>
<accession>A0ABD3GT19</accession>
<dbReference type="Proteomes" id="UP001633002">
    <property type="component" value="Unassembled WGS sequence"/>
</dbReference>
<name>A0ABD3GT19_9MARC</name>
<evidence type="ECO:0000313" key="1">
    <source>
        <dbReference type="EMBL" id="KAL3680949.1"/>
    </source>
</evidence>
<keyword evidence="2" id="KW-1185">Reference proteome</keyword>
<gene>
    <name evidence="1" type="ORF">R1sor_023905</name>
</gene>
<sequence length="126" mass="13473">MGILAIFQSGAGAVQGLHSNLLSFEGRAILLRFLVQTKLAFLLSLVTLRSSQLRTIRALLRSFFWGQSQSGKPKVPLVGWDLVAATPLAGGLGVWDLRGYLSVGTIWAPPSGLHFYSLAPLVVAGL</sequence>